<dbReference type="Proteomes" id="UP000094256">
    <property type="component" value="Chromosome"/>
</dbReference>
<dbReference type="Gene3D" id="3.90.180.10">
    <property type="entry name" value="Medium-chain alcohol dehydrogenases, catalytic domain"/>
    <property type="match status" value="1"/>
</dbReference>
<dbReference type="PANTHER" id="PTHR43482">
    <property type="entry name" value="PROTEIN AST1-RELATED"/>
    <property type="match status" value="1"/>
</dbReference>
<dbReference type="GO" id="GO:0016491">
    <property type="term" value="F:oxidoreductase activity"/>
    <property type="evidence" value="ECO:0007669"/>
    <property type="project" value="InterPro"/>
</dbReference>
<gene>
    <name evidence="2" type="ORF">AWL63_19990</name>
</gene>
<organism evidence="2 3">
    <name type="scientific">Sphingomonas panacis</name>
    <dbReference type="NCBI Taxonomy" id="1560345"/>
    <lineage>
        <taxon>Bacteria</taxon>
        <taxon>Pseudomonadati</taxon>
        <taxon>Pseudomonadota</taxon>
        <taxon>Alphaproteobacteria</taxon>
        <taxon>Sphingomonadales</taxon>
        <taxon>Sphingomonadaceae</taxon>
        <taxon>Sphingomonas</taxon>
    </lineage>
</organism>
<dbReference type="KEGG" id="span:AWL63_19990"/>
<dbReference type="SUPFAM" id="SSF50129">
    <property type="entry name" value="GroES-like"/>
    <property type="match status" value="1"/>
</dbReference>
<evidence type="ECO:0000313" key="2">
    <source>
        <dbReference type="EMBL" id="AOH86958.1"/>
    </source>
</evidence>
<accession>A0A1B3ZHQ2</accession>
<dbReference type="OrthoDB" id="9792321at2"/>
<dbReference type="STRING" id="1560345.AWL63_19990"/>
<dbReference type="InterPro" id="IPR011032">
    <property type="entry name" value="GroES-like_sf"/>
</dbReference>
<dbReference type="InterPro" id="IPR013154">
    <property type="entry name" value="ADH-like_N"/>
</dbReference>
<dbReference type="Gene3D" id="3.40.50.720">
    <property type="entry name" value="NAD(P)-binding Rossmann-like Domain"/>
    <property type="match status" value="1"/>
</dbReference>
<name>A0A1B3ZHQ2_9SPHN</name>
<dbReference type="SMART" id="SM00829">
    <property type="entry name" value="PKS_ER"/>
    <property type="match status" value="1"/>
</dbReference>
<sequence>MKAIRYYEYGGPEVLRYDQDVSEPALARDALLIEAEATSVNPHDWKARSGALRAHFPIEFPHIPGFDVSGIVRAVGKDVQSFRIGDRVLAMAKATYAELVVTAAATVARLPEGLDPADAAALPTVVLTGDQLINSELKVTAGQTVLVTGALGSVGRAAIHAANTAGARVIAGVRGRQLGEAAALQVAGSVAIDDADEIATLGKIDAVADMIGRDLAPSLLALVRPGGHYGYASRIPDGTAERFPDVSVSRVFGTPNADTLYRFAEDFRDGRFSLPISARMPLHDAGEAHARLAAGGGGKIVLTMR</sequence>
<protein>
    <submittedName>
        <fullName evidence="2">Alcohol dehydrogenase</fullName>
    </submittedName>
</protein>
<evidence type="ECO:0000313" key="3">
    <source>
        <dbReference type="Proteomes" id="UP000094256"/>
    </source>
</evidence>
<keyword evidence="3" id="KW-1185">Reference proteome</keyword>
<dbReference type="Pfam" id="PF13602">
    <property type="entry name" value="ADH_zinc_N_2"/>
    <property type="match status" value="1"/>
</dbReference>
<dbReference type="EMBL" id="CP014168">
    <property type="protein sequence ID" value="AOH86958.1"/>
    <property type="molecule type" value="Genomic_DNA"/>
</dbReference>
<dbReference type="InterPro" id="IPR052585">
    <property type="entry name" value="Lipid_raft_assoc_Zn_ADH"/>
</dbReference>
<reference evidence="2 3" key="1">
    <citation type="submission" date="2016-01" db="EMBL/GenBank/DDBJ databases">
        <title>Complete genome and mega plasmid sequence of Sphingomonas panacis DCY99 elicits systemic resistance in rice to Xanthomonas oryzae.</title>
        <authorList>
            <person name="Kim Y.J."/>
            <person name="Yang D.C."/>
            <person name="Sing P."/>
        </authorList>
    </citation>
    <scope>NUCLEOTIDE SEQUENCE [LARGE SCALE GENOMIC DNA]</scope>
    <source>
        <strain evidence="2 3">DCY99</strain>
    </source>
</reference>
<dbReference type="PANTHER" id="PTHR43482:SF1">
    <property type="entry name" value="PROTEIN AST1-RELATED"/>
    <property type="match status" value="1"/>
</dbReference>
<dbReference type="InterPro" id="IPR020843">
    <property type="entry name" value="ER"/>
</dbReference>
<dbReference type="SUPFAM" id="SSF51735">
    <property type="entry name" value="NAD(P)-binding Rossmann-fold domains"/>
    <property type="match status" value="1"/>
</dbReference>
<feature type="domain" description="Enoyl reductase (ER)" evidence="1">
    <location>
        <begin position="10"/>
        <end position="302"/>
    </location>
</feature>
<dbReference type="Pfam" id="PF08240">
    <property type="entry name" value="ADH_N"/>
    <property type="match status" value="1"/>
</dbReference>
<dbReference type="CDD" id="cd05289">
    <property type="entry name" value="MDR_like_2"/>
    <property type="match status" value="1"/>
</dbReference>
<dbReference type="InterPro" id="IPR036291">
    <property type="entry name" value="NAD(P)-bd_dom_sf"/>
</dbReference>
<dbReference type="AlphaFoldDB" id="A0A1B3ZHQ2"/>
<proteinExistence type="predicted"/>
<evidence type="ECO:0000259" key="1">
    <source>
        <dbReference type="SMART" id="SM00829"/>
    </source>
</evidence>